<name>A0A834G6G6_RHOSS</name>
<dbReference type="Proteomes" id="UP000626092">
    <property type="component" value="Unassembled WGS sequence"/>
</dbReference>
<comment type="caution">
    <text evidence="1">The sequence shown here is derived from an EMBL/GenBank/DDBJ whole genome shotgun (WGS) entry which is preliminary data.</text>
</comment>
<keyword evidence="2" id="KW-1185">Reference proteome</keyword>
<accession>A0A834G6G6</accession>
<dbReference type="InterPro" id="IPR044809">
    <property type="entry name" value="AUF1-like"/>
</dbReference>
<proteinExistence type="predicted"/>
<reference evidence="1" key="1">
    <citation type="submission" date="2019-11" db="EMBL/GenBank/DDBJ databases">
        <authorList>
            <person name="Liu Y."/>
            <person name="Hou J."/>
            <person name="Li T.-Q."/>
            <person name="Guan C.-H."/>
            <person name="Wu X."/>
            <person name="Wu H.-Z."/>
            <person name="Ling F."/>
            <person name="Zhang R."/>
            <person name="Shi X.-G."/>
            <person name="Ren J.-P."/>
            <person name="Chen E.-F."/>
            <person name="Sun J.-M."/>
        </authorList>
    </citation>
    <scope>NUCLEOTIDE SEQUENCE</scope>
    <source>
        <strain evidence="1">Adult_tree_wgs_1</strain>
        <tissue evidence="1">Leaves</tissue>
    </source>
</reference>
<evidence type="ECO:0000313" key="2">
    <source>
        <dbReference type="Proteomes" id="UP000626092"/>
    </source>
</evidence>
<dbReference type="EMBL" id="WJXA01000011">
    <property type="protein sequence ID" value="KAF7126677.1"/>
    <property type="molecule type" value="Genomic_DNA"/>
</dbReference>
<evidence type="ECO:0000313" key="1">
    <source>
        <dbReference type="EMBL" id="KAF7126677.1"/>
    </source>
</evidence>
<protein>
    <recommendedName>
        <fullName evidence="3">F-box domain-containing protein</fullName>
    </recommendedName>
</protein>
<dbReference type="AlphaFoldDB" id="A0A834G6G6"/>
<organism evidence="1 2">
    <name type="scientific">Rhododendron simsii</name>
    <name type="common">Sims's rhododendron</name>
    <dbReference type="NCBI Taxonomy" id="118357"/>
    <lineage>
        <taxon>Eukaryota</taxon>
        <taxon>Viridiplantae</taxon>
        <taxon>Streptophyta</taxon>
        <taxon>Embryophyta</taxon>
        <taxon>Tracheophyta</taxon>
        <taxon>Spermatophyta</taxon>
        <taxon>Magnoliopsida</taxon>
        <taxon>eudicotyledons</taxon>
        <taxon>Gunneridae</taxon>
        <taxon>Pentapetalae</taxon>
        <taxon>asterids</taxon>
        <taxon>Ericales</taxon>
        <taxon>Ericaceae</taxon>
        <taxon>Ericoideae</taxon>
        <taxon>Rhodoreae</taxon>
        <taxon>Rhododendron</taxon>
    </lineage>
</organism>
<sequence length="256" mass="28462">MSSSEEHDFYSDPLHTLLPEEILRLILSKISDPKTLVVSSLISKRIASILSHSESLSVQFPTRISCPGDLFLRLTKLLRIFNGVHSLRIELPCSCYHSSDDHTDDVLKWNAKICIGFGIFTFFCSKSHQKLDSVELTDSKKHGKLSLRGAELVNLRRPMLLDSLPPEKNVKYFIGGPFGHQKVWYVPKLRLPLSGFVMKEVNLVAFVGDGVANGNGGADAEDNASLEGGFEDDVDGIFGEAISEIVTKHRFRATNF</sequence>
<dbReference type="PANTHER" id="PTHR31215">
    <property type="entry name" value="OS05G0510400 PROTEIN-RELATED"/>
    <property type="match status" value="1"/>
</dbReference>
<gene>
    <name evidence="1" type="ORF">RHSIM_Rhsim11G0033900</name>
</gene>
<evidence type="ECO:0008006" key="3">
    <source>
        <dbReference type="Google" id="ProtNLM"/>
    </source>
</evidence>
<dbReference type="OrthoDB" id="1596608at2759"/>